<feature type="compositionally biased region" description="Basic residues" evidence="1">
    <location>
        <begin position="49"/>
        <end position="59"/>
    </location>
</feature>
<dbReference type="EMBL" id="JAPDIA010000008">
    <property type="protein sequence ID" value="MDG0813302.1"/>
    <property type="molecule type" value="Genomic_DNA"/>
</dbReference>
<comment type="caution">
    <text evidence="2">The sequence shown here is derived from an EMBL/GenBank/DDBJ whole genome shotgun (WGS) entry which is preliminary data.</text>
</comment>
<dbReference type="AlphaFoldDB" id="A0A9X4KYL5"/>
<evidence type="ECO:0000256" key="1">
    <source>
        <dbReference type="SAM" id="MobiDB-lite"/>
    </source>
</evidence>
<evidence type="ECO:0000313" key="2">
    <source>
        <dbReference type="EMBL" id="MDG0813302.1"/>
    </source>
</evidence>
<organism evidence="2 3">
    <name type="scientific">Cohnella rhizosphaerae</name>
    <dbReference type="NCBI Taxonomy" id="1457232"/>
    <lineage>
        <taxon>Bacteria</taxon>
        <taxon>Bacillati</taxon>
        <taxon>Bacillota</taxon>
        <taxon>Bacilli</taxon>
        <taxon>Bacillales</taxon>
        <taxon>Paenibacillaceae</taxon>
        <taxon>Cohnella</taxon>
    </lineage>
</organism>
<feature type="region of interest" description="Disordered" evidence="1">
    <location>
        <begin position="1"/>
        <end position="59"/>
    </location>
</feature>
<evidence type="ECO:0000313" key="3">
    <source>
        <dbReference type="Proteomes" id="UP001153404"/>
    </source>
</evidence>
<dbReference type="RefSeq" id="WP_277537147.1">
    <property type="nucleotide sequence ID" value="NZ_JAPDIA010000008.1"/>
</dbReference>
<sequence length="59" mass="6735">MNARRTASPFRHGRTNAPRISRWNERQYSGSSTTSVPSSHSRSGLGDRHWRRRTPASGR</sequence>
<proteinExistence type="predicted"/>
<gene>
    <name evidence="2" type="ORF">OMP40_31455</name>
</gene>
<protein>
    <submittedName>
        <fullName evidence="2">Uncharacterized protein</fullName>
    </submittedName>
</protein>
<name>A0A9X4KYL5_9BACL</name>
<reference evidence="2" key="1">
    <citation type="submission" date="2022-10" db="EMBL/GenBank/DDBJ databases">
        <title>Comparative genomic analysis of Cohnella hashimotonis sp. nov., isolated from the International Space Station.</title>
        <authorList>
            <person name="Simpson A."/>
            <person name="Venkateswaran K."/>
        </authorList>
    </citation>
    <scope>NUCLEOTIDE SEQUENCE</scope>
    <source>
        <strain evidence="2">DSM 28161</strain>
    </source>
</reference>
<accession>A0A9X4KYL5</accession>
<feature type="compositionally biased region" description="Low complexity" evidence="1">
    <location>
        <begin position="29"/>
        <end position="43"/>
    </location>
</feature>
<dbReference type="Proteomes" id="UP001153404">
    <property type="component" value="Unassembled WGS sequence"/>
</dbReference>
<keyword evidence="3" id="KW-1185">Reference proteome</keyword>